<dbReference type="Proteomes" id="UP000695562">
    <property type="component" value="Unassembled WGS sequence"/>
</dbReference>
<protein>
    <recommendedName>
        <fullName evidence="3">FAD-binding domain-containing protein</fullName>
    </recommendedName>
</protein>
<organism evidence="4 5">
    <name type="scientific">Polysphondylium violaceum</name>
    <dbReference type="NCBI Taxonomy" id="133409"/>
    <lineage>
        <taxon>Eukaryota</taxon>
        <taxon>Amoebozoa</taxon>
        <taxon>Evosea</taxon>
        <taxon>Eumycetozoa</taxon>
        <taxon>Dictyostelia</taxon>
        <taxon>Dictyosteliales</taxon>
        <taxon>Dictyosteliaceae</taxon>
        <taxon>Polysphondylium</taxon>
    </lineage>
</organism>
<name>A0A8J4URV6_9MYCE</name>
<evidence type="ECO:0000259" key="3">
    <source>
        <dbReference type="Pfam" id="PF01494"/>
    </source>
</evidence>
<dbReference type="PANTHER" id="PTHR43476:SF3">
    <property type="entry name" value="FAD-BINDING MONOOXYGENASE"/>
    <property type="match status" value="1"/>
</dbReference>
<evidence type="ECO:0000313" key="4">
    <source>
        <dbReference type="EMBL" id="KAF2072796.1"/>
    </source>
</evidence>
<evidence type="ECO:0000256" key="2">
    <source>
        <dbReference type="SAM" id="MobiDB-lite"/>
    </source>
</evidence>
<feature type="domain" description="FAD-binding" evidence="3">
    <location>
        <begin position="28"/>
        <end position="379"/>
    </location>
</feature>
<dbReference type="GO" id="GO:0071949">
    <property type="term" value="F:FAD binding"/>
    <property type="evidence" value="ECO:0007669"/>
    <property type="project" value="InterPro"/>
</dbReference>
<feature type="region of interest" description="Disordered" evidence="2">
    <location>
        <begin position="518"/>
        <end position="550"/>
    </location>
</feature>
<sequence length="653" mass="73489">MEPIVDQHTPTAPPTPTTNNQNTGIEPEYQVVIVGCGPNGSCMANLLGQLGIKTLILDQQETITTVPRAAHLDDDGIRVLQNIGLEKEILDHSYQLTVKFNREFDNKPLATIPSSQTDFNYPRSIFWNQPFFESVLRNGFERFSCVKLQTSSKVVGIVKMIDMEKDGRTVYNIVKIQNKLTDSIQSVKCRFVIGADGGNSNIRKMMNTRFPGENGDMRWLVIDAILDEDHPKLPHYFQFICNPTRPALALPIPPDHYRWEFGLFEHEDAEKMESEENVFELLTQHGAVPEKLKIVRKSVYSFMHRIADKWFDGDSILLIGDAAHCVPPFLGLGISSGFRDCMNLSWKLDLLLRGVLKDTAILHTYQWEREPNVATIIEKAKVAGSIIMTTNVFMAAARNLIFNTVFSIPYFEKFLHNKGMMKPLNKITRGFVEEINIQKSYTEITGAPIVQPLVKLIYTNNQVVVNNNNNNDNNNNNNNNKKIDSILLDHVLGKGFGLLIVCPEEGIDHIGEMLFGPITSSPSMDDGASPSPSPSPSPSTHINHKNNGSSESSLWSLLKTNFIHIIPNQHYQQGHKYQPPSFINSVVVDDSNETLVKLLTNSPTIGLTPPTPTVALVRPDRHIFGIYQNHDEIHTIEQSIRTKLKTNEFSRLE</sequence>
<dbReference type="Gene3D" id="3.30.70.2450">
    <property type="match status" value="1"/>
</dbReference>
<gene>
    <name evidence="4" type="ORF">CYY_005897</name>
</gene>
<dbReference type="InterPro" id="IPR050631">
    <property type="entry name" value="PheA/TfdB_FAD_monoxygenase"/>
</dbReference>
<dbReference type="PANTHER" id="PTHR43476">
    <property type="entry name" value="3-(3-HYDROXY-PHENYL)PROPIONATE/3-HYDROXYCINNAMIC ACID HYDROXYLASE"/>
    <property type="match status" value="1"/>
</dbReference>
<dbReference type="SUPFAM" id="SSF51905">
    <property type="entry name" value="FAD/NAD(P)-binding domain"/>
    <property type="match status" value="1"/>
</dbReference>
<evidence type="ECO:0000313" key="5">
    <source>
        <dbReference type="Proteomes" id="UP000695562"/>
    </source>
</evidence>
<comment type="caution">
    <text evidence="4">The sequence shown here is derived from an EMBL/GenBank/DDBJ whole genome shotgun (WGS) entry which is preliminary data.</text>
</comment>
<dbReference type="InterPro" id="IPR002938">
    <property type="entry name" value="FAD-bd"/>
</dbReference>
<proteinExistence type="predicted"/>
<dbReference type="PRINTS" id="PR00420">
    <property type="entry name" value="RNGMNOXGNASE"/>
</dbReference>
<dbReference type="Pfam" id="PF01494">
    <property type="entry name" value="FAD_binding_3"/>
    <property type="match status" value="1"/>
</dbReference>
<dbReference type="OrthoDB" id="2096480at2759"/>
<keyword evidence="5" id="KW-1185">Reference proteome</keyword>
<feature type="compositionally biased region" description="Low complexity" evidence="2">
    <location>
        <begin position="520"/>
        <end position="530"/>
    </location>
</feature>
<reference evidence="4" key="1">
    <citation type="submission" date="2020-01" db="EMBL/GenBank/DDBJ databases">
        <title>Development of genomics and gene disruption for Polysphondylium violaceum indicates a role for the polyketide synthase stlB in stalk morphogenesis.</title>
        <authorList>
            <person name="Narita B."/>
            <person name="Kawabe Y."/>
            <person name="Kin K."/>
            <person name="Saito T."/>
            <person name="Gibbs R."/>
            <person name="Kuspa A."/>
            <person name="Muzny D."/>
            <person name="Queller D."/>
            <person name="Richards S."/>
            <person name="Strassman J."/>
            <person name="Sucgang R."/>
            <person name="Worley K."/>
            <person name="Schaap P."/>
        </authorList>
    </citation>
    <scope>NUCLEOTIDE SEQUENCE</scope>
    <source>
        <strain evidence="4">QSvi11</strain>
    </source>
</reference>
<dbReference type="Gene3D" id="3.50.50.60">
    <property type="entry name" value="FAD/NAD(P)-binding domain"/>
    <property type="match status" value="1"/>
</dbReference>
<dbReference type="EMBL" id="AJWJ01000247">
    <property type="protein sequence ID" value="KAF2072796.1"/>
    <property type="molecule type" value="Genomic_DNA"/>
</dbReference>
<dbReference type="InterPro" id="IPR036188">
    <property type="entry name" value="FAD/NAD-bd_sf"/>
</dbReference>
<dbReference type="AlphaFoldDB" id="A0A8J4URV6"/>
<evidence type="ECO:0000256" key="1">
    <source>
        <dbReference type="ARBA" id="ARBA00023002"/>
    </source>
</evidence>
<accession>A0A8J4URV6</accession>
<keyword evidence="1" id="KW-0560">Oxidoreductase</keyword>
<dbReference type="GO" id="GO:0016491">
    <property type="term" value="F:oxidoreductase activity"/>
    <property type="evidence" value="ECO:0007669"/>
    <property type="project" value="UniProtKB-KW"/>
</dbReference>
<feature type="region of interest" description="Disordered" evidence="2">
    <location>
        <begin position="1"/>
        <end position="24"/>
    </location>
</feature>